<protein>
    <submittedName>
        <fullName evidence="1">Transposase</fullName>
    </submittedName>
</protein>
<reference evidence="1 2" key="1">
    <citation type="submission" date="2024-02" db="EMBL/GenBank/DDBJ databases">
        <authorList>
            <person name="Nijsse B."/>
            <person name="Sprong H."/>
        </authorList>
    </citation>
    <scope>NUCLEOTIDE SEQUENCE [LARGE SCALE GENOMIC DNA]</scope>
    <source>
        <strain evidence="1">OB144</strain>
    </source>
</reference>
<keyword evidence="2" id="KW-1185">Reference proteome</keyword>
<sequence>MLEYMMKHIHMRGMIKLWEKFLTEFKHIIILDKEKGYIYLRSFLWYTDAKLSEQKQPELVQVFTKHLSSKDKDNIMRTVAGKYIDKGMEKGIAIGKAKGEHNKAVIIAKEMFTQDFKIPVIAKITGLQETFVRSIVKSN</sequence>
<organism evidence="1 2">
    <name type="scientific">Rickettsia helvetica</name>
    <dbReference type="NCBI Taxonomy" id="35789"/>
    <lineage>
        <taxon>Bacteria</taxon>
        <taxon>Pseudomonadati</taxon>
        <taxon>Pseudomonadota</taxon>
        <taxon>Alphaproteobacteria</taxon>
        <taxon>Rickettsiales</taxon>
        <taxon>Rickettsiaceae</taxon>
        <taxon>Rickettsieae</taxon>
        <taxon>Rickettsia</taxon>
        <taxon>spotted fever group</taxon>
    </lineage>
</organism>
<accession>A0ABM9NA11</accession>
<proteinExistence type="predicted"/>
<evidence type="ECO:0000313" key="2">
    <source>
        <dbReference type="Proteomes" id="UP001642485"/>
    </source>
</evidence>
<dbReference type="Proteomes" id="UP001642485">
    <property type="component" value="Chromosome"/>
</dbReference>
<name>A0ABM9NA11_RICHE</name>
<evidence type="ECO:0000313" key="1">
    <source>
        <dbReference type="EMBL" id="CAK9119723.1"/>
    </source>
</evidence>
<dbReference type="EMBL" id="OZ018776">
    <property type="protein sequence ID" value="CAK9119723.1"/>
    <property type="molecule type" value="Genomic_DNA"/>
</dbReference>
<gene>
    <name evidence="1" type="ORF">OB144RH_00845</name>
</gene>